<dbReference type="EMBL" id="JABVXQ010000007">
    <property type="protein sequence ID" value="KAF6099859.1"/>
    <property type="molecule type" value="Genomic_DNA"/>
</dbReference>
<reference evidence="2 3" key="1">
    <citation type="journal article" date="2020" name="Nature">
        <title>Six reference-quality genomes reveal evolution of bat adaptations.</title>
        <authorList>
            <person name="Jebb D."/>
            <person name="Huang Z."/>
            <person name="Pippel M."/>
            <person name="Hughes G.M."/>
            <person name="Lavrichenko K."/>
            <person name="Devanna P."/>
            <person name="Winkler S."/>
            <person name="Jermiin L.S."/>
            <person name="Skirmuntt E.C."/>
            <person name="Katzourakis A."/>
            <person name="Burkitt-Gray L."/>
            <person name="Ray D.A."/>
            <person name="Sullivan K.A.M."/>
            <person name="Roscito J.G."/>
            <person name="Kirilenko B.M."/>
            <person name="Davalos L.M."/>
            <person name="Corthals A.P."/>
            <person name="Power M.L."/>
            <person name="Jones G."/>
            <person name="Ransome R.D."/>
            <person name="Dechmann D.K.N."/>
            <person name="Locatelli A.G."/>
            <person name="Puechmaille S.J."/>
            <person name="Fedrigo O."/>
            <person name="Jarvis E.D."/>
            <person name="Hiller M."/>
            <person name="Vernes S.C."/>
            <person name="Myers E.W."/>
            <person name="Teeling E.C."/>
        </authorList>
    </citation>
    <scope>NUCLEOTIDE SEQUENCE [LARGE SCALE GENOMIC DNA]</scope>
    <source>
        <strain evidence="2">Bat1K_MPI-CBG_1</strain>
    </source>
</reference>
<sequence>MVREICKPKKKKSTINSRENKRSYTKGNVMLSRGSLVTNVYLVKIARSRNTDLTKSVMWVQGEEVQEKVRAGLVLGEAPPWSARGRDGQGEISSSSERDTHPSRGFPLGPHEPPPKHIFKQHRMWTSPRIPQDRNTQFIALAVGVAWVLFCRCLLPPNRRHWNTVLCWRSSQRLRHSGSFGCFLTS</sequence>
<proteinExistence type="predicted"/>
<protein>
    <submittedName>
        <fullName evidence="2">Uncharacterized protein</fullName>
    </submittedName>
</protein>
<feature type="region of interest" description="Disordered" evidence="1">
    <location>
        <begin position="1"/>
        <end position="26"/>
    </location>
</feature>
<evidence type="ECO:0000313" key="3">
    <source>
        <dbReference type="Proteomes" id="UP000664940"/>
    </source>
</evidence>
<comment type="caution">
    <text evidence="2">The sequence shown here is derived from an EMBL/GenBank/DDBJ whole genome shotgun (WGS) entry which is preliminary data.</text>
</comment>
<dbReference type="AlphaFoldDB" id="A0A834E0Y5"/>
<accession>A0A834E0Y5</accession>
<organism evidence="2 3">
    <name type="scientific">Phyllostomus discolor</name>
    <name type="common">pale spear-nosed bat</name>
    <dbReference type="NCBI Taxonomy" id="89673"/>
    <lineage>
        <taxon>Eukaryota</taxon>
        <taxon>Metazoa</taxon>
        <taxon>Chordata</taxon>
        <taxon>Craniata</taxon>
        <taxon>Vertebrata</taxon>
        <taxon>Euteleostomi</taxon>
        <taxon>Mammalia</taxon>
        <taxon>Eutheria</taxon>
        <taxon>Laurasiatheria</taxon>
        <taxon>Chiroptera</taxon>
        <taxon>Yangochiroptera</taxon>
        <taxon>Phyllostomidae</taxon>
        <taxon>Phyllostominae</taxon>
        <taxon>Phyllostomus</taxon>
    </lineage>
</organism>
<evidence type="ECO:0000256" key="1">
    <source>
        <dbReference type="SAM" id="MobiDB-lite"/>
    </source>
</evidence>
<feature type="region of interest" description="Disordered" evidence="1">
    <location>
        <begin position="79"/>
        <end position="114"/>
    </location>
</feature>
<gene>
    <name evidence="2" type="ORF">HJG60_011586</name>
</gene>
<name>A0A834E0Y5_9CHIR</name>
<evidence type="ECO:0000313" key="2">
    <source>
        <dbReference type="EMBL" id="KAF6099859.1"/>
    </source>
</evidence>
<dbReference type="Proteomes" id="UP000664940">
    <property type="component" value="Unassembled WGS sequence"/>
</dbReference>